<evidence type="ECO:0000256" key="4">
    <source>
        <dbReference type="ARBA" id="ARBA00022741"/>
    </source>
</evidence>
<dbReference type="PROSITE" id="PS51722">
    <property type="entry name" value="G_TR_2"/>
    <property type="match status" value="1"/>
</dbReference>
<dbReference type="InterPro" id="IPR000795">
    <property type="entry name" value="T_Tr_GTP-bd_dom"/>
</dbReference>
<evidence type="ECO:0000256" key="5">
    <source>
        <dbReference type="ARBA" id="ARBA00022801"/>
    </source>
</evidence>
<name>A0A9W4GCG5_BLUGR</name>
<dbReference type="Pfam" id="PF00009">
    <property type="entry name" value="GTP_EFTU"/>
    <property type="match status" value="1"/>
</dbReference>
<evidence type="ECO:0000256" key="3">
    <source>
        <dbReference type="ARBA" id="ARBA00022490"/>
    </source>
</evidence>
<feature type="domain" description="Tr-type G" evidence="12">
    <location>
        <begin position="385"/>
        <end position="606"/>
    </location>
</feature>
<comment type="catalytic activity">
    <reaction evidence="8">
        <text>GTP + H2O = GDP + phosphate + H(+)</text>
        <dbReference type="Rhea" id="RHEA:19669"/>
        <dbReference type="ChEBI" id="CHEBI:15377"/>
        <dbReference type="ChEBI" id="CHEBI:15378"/>
        <dbReference type="ChEBI" id="CHEBI:37565"/>
        <dbReference type="ChEBI" id="CHEBI:43474"/>
        <dbReference type="ChEBI" id="CHEBI:58189"/>
    </reaction>
    <physiologicalReaction direction="left-to-right" evidence="8">
        <dbReference type="Rhea" id="RHEA:19670"/>
    </physiologicalReaction>
</comment>
<dbReference type="InterPro" id="IPR031157">
    <property type="entry name" value="G_TR_CS"/>
</dbReference>
<comment type="subcellular location">
    <subcellularLocation>
        <location evidence="1">Cytoplasm</location>
    </subcellularLocation>
</comment>
<dbReference type="FunFam" id="2.40.30.10:FF:000020">
    <property type="entry name" value="Translation elongation factor EF-1"/>
    <property type="match status" value="1"/>
</dbReference>
<protein>
    <recommendedName>
        <fullName evidence="10">Elongation factor 1 alpha-like protein</fullName>
    </recommendedName>
    <alternativeName>
        <fullName evidence="2">Elongation factor 1-alpha</fullName>
    </alternativeName>
</protein>
<dbReference type="InterPro" id="IPR050100">
    <property type="entry name" value="TRAFAC_GTPase_members"/>
</dbReference>
<dbReference type="InterPro" id="IPR004161">
    <property type="entry name" value="EFTu-like_2"/>
</dbReference>
<keyword evidence="3" id="KW-0963">Cytoplasm</keyword>
<keyword evidence="6" id="KW-0648">Protein biosynthesis</keyword>
<evidence type="ECO:0000256" key="10">
    <source>
        <dbReference type="ARBA" id="ARBA00074866"/>
    </source>
</evidence>
<dbReference type="CDD" id="cd01883">
    <property type="entry name" value="EF1_alpha"/>
    <property type="match status" value="1"/>
</dbReference>
<evidence type="ECO:0000256" key="8">
    <source>
        <dbReference type="ARBA" id="ARBA00049117"/>
    </source>
</evidence>
<keyword evidence="7" id="KW-0342">GTP-binding</keyword>
<dbReference type="FunFam" id="3.40.50.300:FF:000204">
    <property type="entry name" value="Translation elongation factor Tu"/>
    <property type="match status" value="1"/>
</dbReference>
<evidence type="ECO:0000256" key="6">
    <source>
        <dbReference type="ARBA" id="ARBA00022917"/>
    </source>
</evidence>
<dbReference type="AlphaFoldDB" id="A0A9W4GCG5"/>
<dbReference type="GO" id="GO:0005829">
    <property type="term" value="C:cytosol"/>
    <property type="evidence" value="ECO:0007669"/>
    <property type="project" value="GOC"/>
</dbReference>
<reference evidence="13" key="1">
    <citation type="submission" date="2020-10" db="EMBL/GenBank/DDBJ databases">
        <authorList>
            <person name="Muller C M."/>
        </authorList>
    </citation>
    <scope>NUCLEOTIDE SEQUENCE</scope>
    <source>
        <strain evidence="13">THUN-12</strain>
    </source>
</reference>
<evidence type="ECO:0000259" key="12">
    <source>
        <dbReference type="PROSITE" id="PS51722"/>
    </source>
</evidence>
<dbReference type="GO" id="GO:1990533">
    <property type="term" value="C:Dom34-Hbs1 complex"/>
    <property type="evidence" value="ECO:0007669"/>
    <property type="project" value="UniProtKB-ARBA"/>
</dbReference>
<accession>A0A9W4GCG5</accession>
<dbReference type="Pfam" id="PF22594">
    <property type="entry name" value="GTP-eEF1A_C"/>
    <property type="match status" value="1"/>
</dbReference>
<proteinExistence type="predicted"/>
<keyword evidence="5" id="KW-0378">Hydrolase</keyword>
<evidence type="ECO:0000256" key="1">
    <source>
        <dbReference type="ARBA" id="ARBA00004496"/>
    </source>
</evidence>
<sequence>MSRHRLVRNLHLNDELDDFDGGADDDYDFDDAEELSEEDHEKLRDGTIAVRASLPLCRSHITDKEIQESLWHTFYNVEKTVEYLLRIHSDKPKAGKTSKKKSSKGLLFYITDLGKTVKKETRDDLVKNNLSIHESRSSNFTEFFKDTPWLKVPKEREAILVAPLYPRGGLLGGSSEPPKMSKLQALAAARRKNIPEIKNENSVSAAESLAKLKLSQSRHIGGSSGTQNLIFNQEVPQKSSRGFPIRKRQPSVPIDQSIAYSKNKLSDSKDSLFNIDQETNKASPSEFASTMFSRISRPNSQPYFSMPYAAGTYQTADPFAGPSPDDIVLAAQSKANGAKNVQPKSKKEGHSDEIIGKLESITIDDVRPQLKKLDVPKEFRNQVRKNTANFVVIGHVDAGKSTLMGRLLLDLGVVNQRTVDRYRKEADSIGKSSFAIAWVFDQGSEERARGVTIDIAMNKFETPNTSFTVLDAPGHRDFIPNMIAGASQADFAVLVIDASTGSFESGLKGQTKEHTLLVRSMGVQRIIVAINKLDTVGWSEERFTEIKNQISSFLTTAGFHSKNISIVPCSGLLGDNVINRSQNPASKWYNGQTLIETLDVSGPISRNIDEPLRMTIFDVFRGGQQNPVSLNGRVDSGTLQVGETLLAQPSGQTCIVKSLESDNQTVNWAVSGQLITIHLSGIGDQYLKAGDVLCSTSSPIRNIKEFTAKILAFEFILPMKVEIHKGRLHTTGRVKKIECILNKTTGTVVGKHPKVVKPGMLARITVEVDLAVPLESPGRVVLRSDGCTIAAGLIE</sequence>
<evidence type="ECO:0000256" key="9">
    <source>
        <dbReference type="ARBA" id="ARBA00063537"/>
    </source>
</evidence>
<dbReference type="CDD" id="cd16267">
    <property type="entry name" value="HBS1-like_II"/>
    <property type="match status" value="1"/>
</dbReference>
<evidence type="ECO:0000256" key="7">
    <source>
        <dbReference type="ARBA" id="ARBA00023134"/>
    </source>
</evidence>
<keyword evidence="4" id="KW-0547">Nucleotide-binding</keyword>
<evidence type="ECO:0000313" key="13">
    <source>
        <dbReference type="EMBL" id="CAD6500544.1"/>
    </source>
</evidence>
<dbReference type="GO" id="GO:0003924">
    <property type="term" value="F:GTPase activity"/>
    <property type="evidence" value="ECO:0007669"/>
    <property type="project" value="InterPro"/>
</dbReference>
<dbReference type="GO" id="GO:0002184">
    <property type="term" value="P:cytoplasmic translational termination"/>
    <property type="evidence" value="ECO:0007669"/>
    <property type="project" value="UniProtKB-ARBA"/>
</dbReference>
<evidence type="ECO:0000256" key="2">
    <source>
        <dbReference type="ARBA" id="ARBA00013870"/>
    </source>
</evidence>
<dbReference type="InterPro" id="IPR015033">
    <property type="entry name" value="HBS1-like_N"/>
</dbReference>
<comment type="caution">
    <text evidence="13">The sequence shown here is derived from an EMBL/GenBank/DDBJ whole genome shotgun (WGS) entry which is preliminary data.</text>
</comment>
<feature type="region of interest" description="Disordered" evidence="11">
    <location>
        <begin position="223"/>
        <end position="249"/>
    </location>
</feature>
<dbReference type="Pfam" id="PF08938">
    <property type="entry name" value="HBS1_N"/>
    <property type="match status" value="1"/>
</dbReference>
<gene>
    <name evidence="13" type="ORF">BGTH12_LOCUS1902</name>
</gene>
<evidence type="ECO:0000256" key="11">
    <source>
        <dbReference type="SAM" id="MobiDB-lite"/>
    </source>
</evidence>
<organism evidence="13 14">
    <name type="scientific">Blumeria graminis f. sp. triticale</name>
    <dbReference type="NCBI Taxonomy" id="1689686"/>
    <lineage>
        <taxon>Eukaryota</taxon>
        <taxon>Fungi</taxon>
        <taxon>Dikarya</taxon>
        <taxon>Ascomycota</taxon>
        <taxon>Pezizomycotina</taxon>
        <taxon>Leotiomycetes</taxon>
        <taxon>Erysiphales</taxon>
        <taxon>Erysiphaceae</taxon>
        <taxon>Blumeria</taxon>
    </lineage>
</organism>
<dbReference type="Proteomes" id="UP000683417">
    <property type="component" value="Unassembled WGS sequence"/>
</dbReference>
<feature type="compositionally biased region" description="Polar residues" evidence="11">
    <location>
        <begin position="225"/>
        <end position="240"/>
    </location>
</feature>
<comment type="subunit">
    <text evidence="9">Component of the Dom34-Hbs1 complex, also named Pelota-HBS1L complex, composed of dom34 and hbs1.</text>
</comment>
<evidence type="ECO:0000313" key="14">
    <source>
        <dbReference type="Proteomes" id="UP000683417"/>
    </source>
</evidence>
<dbReference type="EMBL" id="CAJHIT010000004">
    <property type="protein sequence ID" value="CAD6500544.1"/>
    <property type="molecule type" value="Genomic_DNA"/>
</dbReference>
<dbReference type="InterPro" id="IPR054696">
    <property type="entry name" value="GTP-eEF1A_C"/>
</dbReference>
<dbReference type="Pfam" id="PF03144">
    <property type="entry name" value="GTP_EFTU_D2"/>
    <property type="match status" value="1"/>
</dbReference>
<dbReference type="PROSITE" id="PS00301">
    <property type="entry name" value="G_TR_1"/>
    <property type="match status" value="1"/>
</dbReference>
<dbReference type="PANTHER" id="PTHR23115">
    <property type="entry name" value="TRANSLATION FACTOR"/>
    <property type="match status" value="1"/>
</dbReference>
<dbReference type="GO" id="GO:0005525">
    <property type="term" value="F:GTP binding"/>
    <property type="evidence" value="ECO:0007669"/>
    <property type="project" value="UniProtKB-KW"/>
</dbReference>